<accession>A0AA41VPK0</accession>
<feature type="compositionally biased region" description="Low complexity" evidence="1">
    <location>
        <begin position="117"/>
        <end position="126"/>
    </location>
</feature>
<dbReference type="AlphaFoldDB" id="A0AA41VPK0"/>
<feature type="compositionally biased region" description="Basic and acidic residues" evidence="1">
    <location>
        <begin position="367"/>
        <end position="388"/>
    </location>
</feature>
<evidence type="ECO:0000259" key="2">
    <source>
        <dbReference type="SMART" id="SM01054"/>
    </source>
</evidence>
<feature type="region of interest" description="Disordered" evidence="1">
    <location>
        <begin position="24"/>
        <end position="45"/>
    </location>
</feature>
<dbReference type="Pfam" id="PF07839">
    <property type="entry name" value="CaM_binding"/>
    <property type="match status" value="1"/>
</dbReference>
<keyword evidence="4" id="KW-1185">Reference proteome</keyword>
<dbReference type="Proteomes" id="UP001177140">
    <property type="component" value="Unassembled WGS sequence"/>
</dbReference>
<dbReference type="GO" id="GO:0005516">
    <property type="term" value="F:calmodulin binding"/>
    <property type="evidence" value="ECO:0007669"/>
    <property type="project" value="InterPro"/>
</dbReference>
<dbReference type="PANTHER" id="PTHR33349">
    <property type="entry name" value="EMB|CAB62594.1"/>
    <property type="match status" value="1"/>
</dbReference>
<dbReference type="EMBL" id="JAJJMA010263789">
    <property type="protein sequence ID" value="MCL7044935.1"/>
    <property type="molecule type" value="Genomic_DNA"/>
</dbReference>
<feature type="region of interest" description="Disordered" evidence="1">
    <location>
        <begin position="249"/>
        <end position="282"/>
    </location>
</feature>
<gene>
    <name evidence="3" type="ORF">MKW94_016555</name>
</gene>
<evidence type="ECO:0000313" key="4">
    <source>
        <dbReference type="Proteomes" id="UP001177140"/>
    </source>
</evidence>
<feature type="region of interest" description="Disordered" evidence="1">
    <location>
        <begin position="298"/>
        <end position="399"/>
    </location>
</feature>
<evidence type="ECO:0000256" key="1">
    <source>
        <dbReference type="SAM" id="MobiDB-lite"/>
    </source>
</evidence>
<feature type="compositionally biased region" description="Low complexity" evidence="1">
    <location>
        <begin position="335"/>
        <end position="345"/>
    </location>
</feature>
<feature type="region of interest" description="Disordered" evidence="1">
    <location>
        <begin position="90"/>
        <end position="126"/>
    </location>
</feature>
<protein>
    <recommendedName>
        <fullName evidence="2">Calmodulin-binding domain-containing protein</fullName>
    </recommendedName>
</protein>
<name>A0AA41VPK0_PAPNU</name>
<proteinExistence type="predicted"/>
<feature type="compositionally biased region" description="Polar residues" evidence="1">
    <location>
        <begin position="390"/>
        <end position="399"/>
    </location>
</feature>
<comment type="caution">
    <text evidence="3">The sequence shown here is derived from an EMBL/GenBank/DDBJ whole genome shotgun (WGS) entry which is preliminary data.</text>
</comment>
<sequence>MSQLIVDIPVAHITPVRSVSPVISEATQSKDRNVRRDSVGGRSSISNCKERVTPIYRRASTSSCHDLCKYGKTPESDTKGKQTLLRRSAKAALSEVKNPAAKPETPIAERKKKSVVKPKPTSPEVKTITEVPSPNSIKRECKCITREVSSPSKKIDVKPRFLVGKVASPPKDVVILPKPAVSSPNVSSPSKKIVLPAKPAISLKQKVVKMRLSSSSPLNSPQSSSSGRNVKVLVTNNTVKTIIVERKSLSSPRCSLSPKPAVPRFATKAPASSLKNQSEVRNVELKTEKLREKTLYVIEPKPDNKRLSLTVDVSRTSRSSEEALSSSSPVEKRTLPSPSLSSTTTESARSLCATEEDQNGYASAPTKETESVFQDKEDENGKKNERTKSPKVTSLENTDSAVKQNFRRGKVVNLQAEENRARKLKFRQGKGLGDNDQKVNNDAEKKIFRKVNEVTVDENEAEPESEKVVLRHQDVEGKEEQVLINNVIEATASKLVETRKSKVKALVGAFETVISLHETKSSIAITD</sequence>
<evidence type="ECO:0000313" key="3">
    <source>
        <dbReference type="EMBL" id="MCL7044935.1"/>
    </source>
</evidence>
<feature type="compositionally biased region" description="Basic and acidic residues" evidence="1">
    <location>
        <begin position="28"/>
        <end position="39"/>
    </location>
</feature>
<feature type="region of interest" description="Disordered" evidence="1">
    <location>
        <begin position="212"/>
        <end position="231"/>
    </location>
</feature>
<feature type="compositionally biased region" description="Low complexity" evidence="1">
    <location>
        <begin position="314"/>
        <end position="328"/>
    </location>
</feature>
<dbReference type="InterPro" id="IPR012417">
    <property type="entry name" value="CaM-bd_dom_pln"/>
</dbReference>
<dbReference type="PANTHER" id="PTHR33349:SF41">
    <property type="entry name" value="EMB|CAB62594.1"/>
    <property type="match status" value="1"/>
</dbReference>
<dbReference type="SMART" id="SM01054">
    <property type="entry name" value="CaM_binding"/>
    <property type="match status" value="1"/>
</dbReference>
<reference evidence="3" key="1">
    <citation type="submission" date="2022-03" db="EMBL/GenBank/DDBJ databases">
        <title>A functionally conserved STORR gene fusion in Papaver species that diverged 16.8 million years ago.</title>
        <authorList>
            <person name="Catania T."/>
        </authorList>
    </citation>
    <scope>NUCLEOTIDE SEQUENCE</scope>
    <source>
        <strain evidence="3">S-191538</strain>
    </source>
</reference>
<organism evidence="3 4">
    <name type="scientific">Papaver nudicaule</name>
    <name type="common">Iceland poppy</name>
    <dbReference type="NCBI Taxonomy" id="74823"/>
    <lineage>
        <taxon>Eukaryota</taxon>
        <taxon>Viridiplantae</taxon>
        <taxon>Streptophyta</taxon>
        <taxon>Embryophyta</taxon>
        <taxon>Tracheophyta</taxon>
        <taxon>Spermatophyta</taxon>
        <taxon>Magnoliopsida</taxon>
        <taxon>Ranunculales</taxon>
        <taxon>Papaveraceae</taxon>
        <taxon>Papaveroideae</taxon>
        <taxon>Papaver</taxon>
    </lineage>
</organism>
<feature type="domain" description="Calmodulin-binding" evidence="2">
    <location>
        <begin position="400"/>
        <end position="515"/>
    </location>
</feature>